<dbReference type="eggNOG" id="COG5562">
    <property type="taxonomic scope" value="Bacteria"/>
</dbReference>
<dbReference type="AlphaFoldDB" id="A0A062VLN7"/>
<dbReference type="PATRIC" id="fig|1280954.3.peg.863"/>
<reference evidence="1 2" key="1">
    <citation type="journal article" date="2014" name="Antonie Van Leeuwenhoek">
        <title>Hyphomonas beringensis sp. nov. and Hyphomonas chukchiensis sp. nov., isolated from surface seawater of the Bering Sea and Chukchi Sea.</title>
        <authorList>
            <person name="Li C."/>
            <person name="Lai Q."/>
            <person name="Li G."/>
            <person name="Dong C."/>
            <person name="Wang J."/>
            <person name="Liao Y."/>
            <person name="Shao Z."/>
        </authorList>
    </citation>
    <scope>NUCLEOTIDE SEQUENCE [LARGE SCALE GENOMIC DNA]</scope>
    <source>
        <strain evidence="1 2">PS728</strain>
    </source>
</reference>
<proteinExistence type="predicted"/>
<protein>
    <recommendedName>
        <fullName evidence="3">DUF1398 domain-containing protein</fullName>
    </recommendedName>
</protein>
<dbReference type="InterPro" id="IPR036696">
    <property type="entry name" value="YdfO-like_sf"/>
</dbReference>
<accession>A0A062VLN7</accession>
<name>A0A062VLN7_9PROT</name>
<dbReference type="OrthoDB" id="7571760at2"/>
<comment type="caution">
    <text evidence="1">The sequence shown here is derived from an EMBL/GenBank/DDBJ whole genome shotgun (WGS) entry which is preliminary data.</text>
</comment>
<sequence>MDAQKIAIAETCLAGAHDDTLSFPQAVGMLMEAGFEAYLVDYRAGTRTHYLPGGETLTLPCPGEEGPVAEAFEAAGVSAAIAWAQSGAPDYTYAAFNRQVMAAGCAGYLVSFIGRRVVYFGRTGELHVEHFPD</sequence>
<evidence type="ECO:0000313" key="2">
    <source>
        <dbReference type="Proteomes" id="UP000027100"/>
    </source>
</evidence>
<dbReference type="SUPFAM" id="SSF160419">
    <property type="entry name" value="YdfO-like"/>
    <property type="match status" value="1"/>
</dbReference>
<dbReference type="EMBL" id="ARYM01000004">
    <property type="protein sequence ID" value="KCZ99570.1"/>
    <property type="molecule type" value="Genomic_DNA"/>
</dbReference>
<evidence type="ECO:0008006" key="3">
    <source>
        <dbReference type="Google" id="ProtNLM"/>
    </source>
</evidence>
<gene>
    <name evidence="1" type="ORF">HPO_04255</name>
</gene>
<dbReference type="RefSeq" id="WP_035594993.1">
    <property type="nucleotide sequence ID" value="NZ_ARYM01000004.1"/>
</dbReference>
<evidence type="ECO:0000313" key="1">
    <source>
        <dbReference type="EMBL" id="KCZ99570.1"/>
    </source>
</evidence>
<organism evidence="1 2">
    <name type="scientific">Hyphomonas polymorpha PS728</name>
    <dbReference type="NCBI Taxonomy" id="1280954"/>
    <lineage>
        <taxon>Bacteria</taxon>
        <taxon>Pseudomonadati</taxon>
        <taxon>Pseudomonadota</taxon>
        <taxon>Alphaproteobacteria</taxon>
        <taxon>Hyphomonadales</taxon>
        <taxon>Hyphomonadaceae</taxon>
        <taxon>Hyphomonas</taxon>
    </lineage>
</organism>
<keyword evidence="2" id="KW-1185">Reference proteome</keyword>
<dbReference type="Proteomes" id="UP000027100">
    <property type="component" value="Unassembled WGS sequence"/>
</dbReference>